<proteinExistence type="predicted"/>
<evidence type="ECO:0000256" key="1">
    <source>
        <dbReference type="SAM" id="MobiDB-lite"/>
    </source>
</evidence>
<keyword evidence="3" id="KW-1185">Reference proteome</keyword>
<protein>
    <submittedName>
        <fullName evidence="2">Uncharacterized protein</fullName>
    </submittedName>
</protein>
<name>A0ABD2C3A1_VESMC</name>
<reference evidence="2 3" key="1">
    <citation type="journal article" date="2024" name="Ann. Entomol. Soc. Am.">
        <title>Genomic analyses of the southern and eastern yellowjacket wasps (Hymenoptera: Vespidae) reveal evolutionary signatures of social life.</title>
        <authorList>
            <person name="Catto M.A."/>
            <person name="Caine P.B."/>
            <person name="Orr S.E."/>
            <person name="Hunt B.G."/>
            <person name="Goodisman M.A.D."/>
        </authorList>
    </citation>
    <scope>NUCLEOTIDE SEQUENCE [LARGE SCALE GENOMIC DNA]</scope>
    <source>
        <strain evidence="2">232</strain>
        <tissue evidence="2">Head and thorax</tissue>
    </source>
</reference>
<sequence length="235" mass="25032">MAEWHGRCYLRTGNDDKYEAWFVVNLNQGGGGGGGGGGDKGKDGLEEEESLIYNVVIIKRVVEYSGIGGIDGGGAGGDDGDGGGDGRAAVACFIKASRLVFSNRLDFPGRVASRRSRGEKRRGEERKRTEEKREESLTFFGLSTSLGDAIPRTILTVVTSEDAVNLNDDDRRGKSTRAVQGKLSSSSSSSSSTTTTTTTSSSSSSSSSFSRASLLLRDLLIRIEISSDLEEKAKR</sequence>
<dbReference type="Proteomes" id="UP001607303">
    <property type="component" value="Unassembled WGS sequence"/>
</dbReference>
<feature type="compositionally biased region" description="Basic and acidic residues" evidence="1">
    <location>
        <begin position="121"/>
        <end position="134"/>
    </location>
</feature>
<evidence type="ECO:0000313" key="3">
    <source>
        <dbReference type="Proteomes" id="UP001607303"/>
    </source>
</evidence>
<feature type="region of interest" description="Disordered" evidence="1">
    <location>
        <begin position="112"/>
        <end position="134"/>
    </location>
</feature>
<evidence type="ECO:0000313" key="2">
    <source>
        <dbReference type="EMBL" id="KAL2739511.1"/>
    </source>
</evidence>
<feature type="region of interest" description="Disordered" evidence="1">
    <location>
        <begin position="167"/>
        <end position="207"/>
    </location>
</feature>
<comment type="caution">
    <text evidence="2">The sequence shown here is derived from an EMBL/GenBank/DDBJ whole genome shotgun (WGS) entry which is preliminary data.</text>
</comment>
<gene>
    <name evidence="2" type="ORF">V1477_010900</name>
</gene>
<feature type="compositionally biased region" description="Low complexity" evidence="1">
    <location>
        <begin position="184"/>
        <end position="207"/>
    </location>
</feature>
<dbReference type="EMBL" id="JAYRBN010000061">
    <property type="protein sequence ID" value="KAL2739511.1"/>
    <property type="molecule type" value="Genomic_DNA"/>
</dbReference>
<accession>A0ABD2C3A1</accession>
<dbReference type="AlphaFoldDB" id="A0ABD2C3A1"/>
<organism evidence="2 3">
    <name type="scientific">Vespula maculifrons</name>
    <name type="common">Eastern yellow jacket</name>
    <name type="synonym">Wasp</name>
    <dbReference type="NCBI Taxonomy" id="7453"/>
    <lineage>
        <taxon>Eukaryota</taxon>
        <taxon>Metazoa</taxon>
        <taxon>Ecdysozoa</taxon>
        <taxon>Arthropoda</taxon>
        <taxon>Hexapoda</taxon>
        <taxon>Insecta</taxon>
        <taxon>Pterygota</taxon>
        <taxon>Neoptera</taxon>
        <taxon>Endopterygota</taxon>
        <taxon>Hymenoptera</taxon>
        <taxon>Apocrita</taxon>
        <taxon>Aculeata</taxon>
        <taxon>Vespoidea</taxon>
        <taxon>Vespidae</taxon>
        <taxon>Vespinae</taxon>
        <taxon>Vespula</taxon>
    </lineage>
</organism>